<dbReference type="STRING" id="499555.BJL86_3269"/>
<organism evidence="2 3">
    <name type="scientific">Dietzia timorensis</name>
    <dbReference type="NCBI Taxonomy" id="499555"/>
    <lineage>
        <taxon>Bacteria</taxon>
        <taxon>Bacillati</taxon>
        <taxon>Actinomycetota</taxon>
        <taxon>Actinomycetes</taxon>
        <taxon>Mycobacteriales</taxon>
        <taxon>Dietziaceae</taxon>
        <taxon>Dietzia</taxon>
    </lineage>
</organism>
<evidence type="ECO:0000259" key="1">
    <source>
        <dbReference type="Pfam" id="PF08241"/>
    </source>
</evidence>
<keyword evidence="3" id="KW-1185">Reference proteome</keyword>
<dbReference type="KEGG" id="dtm:BJL86_3269"/>
<dbReference type="InterPro" id="IPR052356">
    <property type="entry name" value="Thiol_S-MT"/>
</dbReference>
<gene>
    <name evidence="2" type="ORF">BJL86_3269</name>
</gene>
<accession>A0A173LQI6</accession>
<evidence type="ECO:0000313" key="3">
    <source>
        <dbReference type="Proteomes" id="UP000186104"/>
    </source>
</evidence>
<dbReference type="Proteomes" id="UP000186104">
    <property type="component" value="Chromosome"/>
</dbReference>
<evidence type="ECO:0000313" key="2">
    <source>
        <dbReference type="EMBL" id="ANI94028.1"/>
    </source>
</evidence>
<keyword evidence="2" id="KW-0808">Transferase</keyword>
<reference evidence="2 3" key="1">
    <citation type="submission" date="2016-06" db="EMBL/GenBank/DDBJ databases">
        <title>Complete genome sequence of a saline-alkali tolerant type strain Dietzia timorensis ID05-A0528T.</title>
        <authorList>
            <person name="Wu X."/>
        </authorList>
    </citation>
    <scope>NUCLEOTIDE SEQUENCE [LARGE SCALE GENOMIC DNA]</scope>
    <source>
        <strain evidence="2 3">ID05-A0528</strain>
    </source>
</reference>
<dbReference type="PANTHER" id="PTHR45036:SF1">
    <property type="entry name" value="METHYLTRANSFERASE LIKE 7A"/>
    <property type="match status" value="1"/>
</dbReference>
<dbReference type="GO" id="GO:0008757">
    <property type="term" value="F:S-adenosylmethionine-dependent methyltransferase activity"/>
    <property type="evidence" value="ECO:0007669"/>
    <property type="project" value="InterPro"/>
</dbReference>
<dbReference type="Gene3D" id="3.40.50.150">
    <property type="entry name" value="Vaccinia Virus protein VP39"/>
    <property type="match status" value="1"/>
</dbReference>
<dbReference type="AlphaFoldDB" id="A0A173LQI6"/>
<protein>
    <submittedName>
        <fullName evidence="2">Methyltransferase-like protein 7B</fullName>
    </submittedName>
</protein>
<dbReference type="CDD" id="cd02440">
    <property type="entry name" value="AdoMet_MTases"/>
    <property type="match status" value="1"/>
</dbReference>
<proteinExistence type="predicted"/>
<sequence length="219" mass="24240">MSTDDSLDPIFEDRNSRRFARIYDSMNERSERKLESVRSELFRHVTGNVVEIGPGTGTNLRYYNIAEHVTLVEPYSAMRRILSARVGTARNSNLFSIVDGRAESMPADSQSIDTVVSTLVLCSVPDLDRTLAEIRRILKPNGALVFLEHHVGNGIRSKTQHALTPFMKKYAANCHLDRNTPQAICNAGFSVQSVVAVPNDLSLRLLPSWPMTAGIAIAA</sequence>
<dbReference type="SUPFAM" id="SSF53335">
    <property type="entry name" value="S-adenosyl-L-methionine-dependent methyltransferases"/>
    <property type="match status" value="1"/>
</dbReference>
<dbReference type="GO" id="GO:0032259">
    <property type="term" value="P:methylation"/>
    <property type="evidence" value="ECO:0007669"/>
    <property type="project" value="UniProtKB-KW"/>
</dbReference>
<dbReference type="Pfam" id="PF08241">
    <property type="entry name" value="Methyltransf_11"/>
    <property type="match status" value="1"/>
</dbReference>
<dbReference type="InterPro" id="IPR013216">
    <property type="entry name" value="Methyltransf_11"/>
</dbReference>
<dbReference type="EMBL" id="CP015961">
    <property type="protein sequence ID" value="ANI94028.1"/>
    <property type="molecule type" value="Genomic_DNA"/>
</dbReference>
<dbReference type="InterPro" id="IPR029063">
    <property type="entry name" value="SAM-dependent_MTases_sf"/>
</dbReference>
<feature type="domain" description="Methyltransferase type 11" evidence="1">
    <location>
        <begin position="50"/>
        <end position="146"/>
    </location>
</feature>
<keyword evidence="2" id="KW-0489">Methyltransferase</keyword>
<name>A0A173LQI6_9ACTN</name>
<dbReference type="PANTHER" id="PTHR45036">
    <property type="entry name" value="METHYLTRANSFERASE LIKE 7B"/>
    <property type="match status" value="1"/>
</dbReference>